<evidence type="ECO:0000313" key="1">
    <source>
        <dbReference type="EMBL" id="CCF82965.1"/>
    </source>
</evidence>
<dbReference type="RefSeq" id="WP_008475566.1">
    <property type="nucleotide sequence ID" value="NZ_CAGS01000082.1"/>
</dbReference>
<evidence type="ECO:0000313" key="2">
    <source>
        <dbReference type="Proteomes" id="UP000004221"/>
    </source>
</evidence>
<dbReference type="Gene3D" id="2.60.40.3440">
    <property type="match status" value="9"/>
</dbReference>
<name>I4EE53_9BACT</name>
<dbReference type="Proteomes" id="UP000004221">
    <property type="component" value="Unassembled WGS sequence"/>
</dbReference>
<sequence>MNRRIAATVTLVLVAWLVSLAPRTGPLGSIQSASAASGIGSDYRGNCIPLPPVGVILPFACRPVANDDRYETPVDTILDVSAPGVLTNDTPSGGWIISVGPSTGGESFVWSTAATAHGGKVKLRTDGSFTYTPPSGFSGFDSFVYKLISGGGSDTATVTISVGAMAVANDDSYATLKNAALTVPAPGVLANDTGAPAPTATPIASGSTAQGGTVTLNADGSFAYTPPADFTGDDSFTYTAMNALGSDSATVTIAVQAPTVAVDDTYEVLKDTVLNISGPGVLANDTGFPAPTATPIASGSTAQGGTVTLNADGSFAYTPPADFTGDDSFTYTASNALGSDSATVTIVVQAPAVANDDSYIATKNTPLNISAPGVLANDTGLPAPVATPISSGATAKGGTVTLNADGSFAYSPPTDFTGDDRFTYTATNALGSDSAEVTITVQAPPVATGDAYTALENTTLNISTPGVLANDTGFPSPSVTPIATGTTAQGGTVTLNADGSFAYTPPADFTGDDSFTYTATNVAGSDTATVTITVRAPAVANDDSYTTSKNTVLNISAPGVLANDTGFPAPTATPIANGATTQGGTVTLNADGSFSYAPKTGFVGNDSFTYTATNAAGSDTATVTVSVQTPPVAIDDSYTARKNTVLNISAPGVLTNDTGFPAPAVTSIVNGSTAQGGTVTLNADGSFSYTPKTDFTGTDSFTYTVTNAAGSDSATVSIAVEAPPVANDDTYDAVQDTTLTIAAPGVLGNDTGFPAPTATPIASGATAQGGTVTLNADGSFSYTPPTGFTGDDSFTYTATNALGSATGTVTIHVQSSPPVVTNDTYPQTVIGNVSIDSSLIPFSVTSNDTFTSPVTITAFDATSAKGGTVSMTTSGSGIGQFTYNPPVGYEGSDSFTYTITNSSGSSTGTVNLSISGMVWFVNNGASSTGDGRLSSPFNSLAAFNAVNDGTGNNPATGDAVFLYESATSYTGPVTLLDNQRLIGQDATASLSSITSLNPSSGSSGFPAMNATNGTTVNITSTSNGINLAKGNLIQGLTVGNATGTGINGSNFGTATIKDTSINDGTGAALSLASGTLDATFGSLASTNAGTTGVNLSSVSGSLTSTTTTIQNPAGAGIQVSNSAAAVSFGNTTVNGSGDTGVKLQSNSGNVSFGSFDIAPDSGKSALVATSNTGTIKTASGTVSTPSAVAIQIAGASAVSKTPLNVTLTSVSANNAANGILLTDTSGSFSVTGNGSTAGSGGTIQSITNRGASFVDASNVSLKYMNFTNADTTNGSGCTSLDSSVDANTNISCNAAIYLKDVTNAALDHIVIDGSEQAGINGNNVTGFTLSNSEVKNAGTKTQSGGIVPESGVQFVNLRGSASITGSNIHDNAVSNLAVHNNSGTLISLAISNTTFSMTGNGTTTNNAGAAGIDFSGQSTADMSLSLKNSTVTKSAQDGLDSSAIGSAKTNTDIEANAFTNNGQRAMSITGQDSAVVTFTVKNNTPITGQVASAINAELLTNADTSVTQNATLTGTITGNTIGTPGVTGSGSSGGDGIDISSDTSPGQTGTVTVAVTNNSINGIENIGIFVANGDGNSTMNVTATDNSIDMQSPVNSFSSLYAESGKGYPDTSGLCLDFKSNTTTNTAGVVGLRVDQRGTSFFRLPGYSGSGTDDSAVQSFLNGQNTLQGSDVLATHESAAGFGGGGACAAP</sequence>
<dbReference type="Pfam" id="PF17963">
    <property type="entry name" value="Big_9"/>
    <property type="match status" value="9"/>
</dbReference>
<dbReference type="EMBL" id="CAGS01000082">
    <property type="protein sequence ID" value="CCF82965.1"/>
    <property type="molecule type" value="Genomic_DNA"/>
</dbReference>
<dbReference type="NCBIfam" id="NF012211">
    <property type="entry name" value="tand_rpt_95"/>
    <property type="match status" value="7"/>
</dbReference>
<keyword evidence="2" id="KW-1185">Reference proteome</keyword>
<dbReference type="InterPro" id="IPR006626">
    <property type="entry name" value="PbH1"/>
</dbReference>
<accession>I4EE53</accession>
<reference evidence="1 2" key="1">
    <citation type="journal article" date="2012" name="ISME J.">
        <title>Nitrification expanded: discovery, physiology and genomics of a nitrite-oxidizing bacterium from the phylum Chloroflexi.</title>
        <authorList>
            <person name="Sorokin D.Y."/>
            <person name="Lucker S."/>
            <person name="Vejmelkova D."/>
            <person name="Kostrikina N.A."/>
            <person name="Kleerebezem R."/>
            <person name="Rijpstra W.I."/>
            <person name="Damste J.S."/>
            <person name="Le Paslier D."/>
            <person name="Muyzer G."/>
            <person name="Wagner M."/>
            <person name="van Loosdrecht M.C."/>
            <person name="Daims H."/>
        </authorList>
    </citation>
    <scope>NUCLEOTIDE SEQUENCE [LARGE SCALE GENOMIC DNA]</scope>
    <source>
        <strain evidence="2">none</strain>
    </source>
</reference>
<proteinExistence type="predicted"/>
<gene>
    <name evidence="1" type="ORF">NITHO_1720005</name>
</gene>
<dbReference type="OrthoDB" id="160289at2"/>
<organism evidence="1 2">
    <name type="scientific">Nitrolancea hollandica Lb</name>
    <dbReference type="NCBI Taxonomy" id="1129897"/>
    <lineage>
        <taxon>Bacteria</taxon>
        <taxon>Pseudomonadati</taxon>
        <taxon>Thermomicrobiota</taxon>
        <taxon>Thermomicrobia</taxon>
        <taxon>Sphaerobacterales</taxon>
        <taxon>Sphaerobacterineae</taxon>
        <taxon>Sphaerobacteraceae</taxon>
        <taxon>Nitrolancea</taxon>
    </lineage>
</organism>
<dbReference type="SMART" id="SM00710">
    <property type="entry name" value="PbH1"/>
    <property type="match status" value="9"/>
</dbReference>
<protein>
    <submittedName>
        <fullName evidence="1">Putative Outer membrane adhesin like proteiin</fullName>
    </submittedName>
</protein>
<comment type="caution">
    <text evidence="1">The sequence shown here is derived from an EMBL/GenBank/DDBJ whole genome shotgun (WGS) entry which is preliminary data.</text>
</comment>